<evidence type="ECO:0000256" key="4">
    <source>
        <dbReference type="ARBA" id="ARBA00023242"/>
    </source>
</evidence>
<proteinExistence type="predicted"/>
<keyword evidence="2 5" id="KW-0238">DNA-binding</keyword>
<feature type="compositionally biased region" description="Acidic residues" evidence="7">
    <location>
        <begin position="30"/>
        <end position="51"/>
    </location>
</feature>
<sequence>MSFTIEALLGIQPKVEQEEVHIRIPKSCSEDEESNEEDIDLEEISDEEDEAQNTGTESSKNQTATIHTILSRRGQKLRRRRTVFSSMQLHYLEQKFLSNHYLTIPERDALAQSLNLNSRQVKTWFQNRRTKWKRDGLGDLVQPMTSLPSMTSIPNMASLPNMVSLPHMTSLSSMTSLSPMTSLPITSLPSITSFPSMTSLPHMTSLHGQVLPLSPTGYRFPMFGLPLSSHEMNFSNCHSILRPTRYT</sequence>
<dbReference type="InterPro" id="IPR009057">
    <property type="entry name" value="Homeodomain-like_sf"/>
</dbReference>
<comment type="caution">
    <text evidence="8">The sequence shown here is derived from an EMBL/GenBank/DDBJ whole genome shotgun (WGS) entry which is preliminary data.</text>
</comment>
<dbReference type="PROSITE" id="PS50071">
    <property type="entry name" value="HOMEOBOX_2"/>
    <property type="match status" value="1"/>
</dbReference>
<dbReference type="CDD" id="cd00086">
    <property type="entry name" value="homeodomain"/>
    <property type="match status" value="1"/>
</dbReference>
<dbReference type="EMBL" id="CACRXK020001596">
    <property type="protein sequence ID" value="CAB3990076.1"/>
    <property type="molecule type" value="Genomic_DNA"/>
</dbReference>
<name>A0A7D9HRD9_PARCT</name>
<dbReference type="GO" id="GO:0000981">
    <property type="term" value="F:DNA-binding transcription factor activity, RNA polymerase II-specific"/>
    <property type="evidence" value="ECO:0007669"/>
    <property type="project" value="InterPro"/>
</dbReference>
<dbReference type="OrthoDB" id="6159439at2759"/>
<keyword evidence="3 5" id="KW-0371">Homeobox</keyword>
<evidence type="ECO:0000313" key="9">
    <source>
        <dbReference type="Proteomes" id="UP001152795"/>
    </source>
</evidence>
<gene>
    <name evidence="8" type="ORF">PACLA_8A019213</name>
</gene>
<accession>A0A7D9HRD9</accession>
<dbReference type="Proteomes" id="UP001152795">
    <property type="component" value="Unassembled WGS sequence"/>
</dbReference>
<evidence type="ECO:0000256" key="6">
    <source>
        <dbReference type="RuleBase" id="RU000682"/>
    </source>
</evidence>
<comment type="subcellular location">
    <subcellularLocation>
        <location evidence="1 5 6">Nucleus</location>
    </subcellularLocation>
</comment>
<dbReference type="PRINTS" id="PR00024">
    <property type="entry name" value="HOMEOBOX"/>
</dbReference>
<dbReference type="InterPro" id="IPR017970">
    <property type="entry name" value="Homeobox_CS"/>
</dbReference>
<dbReference type="SUPFAM" id="SSF46689">
    <property type="entry name" value="Homeodomain-like"/>
    <property type="match status" value="1"/>
</dbReference>
<dbReference type="InterPro" id="IPR001356">
    <property type="entry name" value="HD"/>
</dbReference>
<dbReference type="PANTHER" id="PTHR24333">
    <property type="entry name" value="HOMEO BOX HB9 LIKE A-RELATED"/>
    <property type="match status" value="1"/>
</dbReference>
<dbReference type="Gene3D" id="1.10.10.60">
    <property type="entry name" value="Homeodomain-like"/>
    <property type="match status" value="1"/>
</dbReference>
<dbReference type="InterPro" id="IPR020479">
    <property type="entry name" value="HD_metazoa"/>
</dbReference>
<dbReference type="PROSITE" id="PS00027">
    <property type="entry name" value="HOMEOBOX_1"/>
    <property type="match status" value="1"/>
</dbReference>
<dbReference type="PANTHER" id="PTHR24333:SF5">
    <property type="entry name" value="VENT HOMEOBOX"/>
    <property type="match status" value="1"/>
</dbReference>
<feature type="region of interest" description="Disordered" evidence="7">
    <location>
        <begin position="22"/>
        <end position="63"/>
    </location>
</feature>
<dbReference type="Pfam" id="PF00046">
    <property type="entry name" value="Homeodomain"/>
    <property type="match status" value="1"/>
</dbReference>
<dbReference type="AlphaFoldDB" id="A0A7D9HRD9"/>
<keyword evidence="4 5" id="KW-0539">Nucleus</keyword>
<evidence type="ECO:0000256" key="7">
    <source>
        <dbReference type="SAM" id="MobiDB-lite"/>
    </source>
</evidence>
<keyword evidence="9" id="KW-1185">Reference proteome</keyword>
<feature type="compositionally biased region" description="Polar residues" evidence="7">
    <location>
        <begin position="52"/>
        <end position="63"/>
    </location>
</feature>
<protein>
    <submittedName>
        <fullName evidence="8">BarH-like 1 homeobox</fullName>
    </submittedName>
</protein>
<dbReference type="InterPro" id="IPR050848">
    <property type="entry name" value="Homeobox_TF"/>
</dbReference>
<evidence type="ECO:0000256" key="5">
    <source>
        <dbReference type="PROSITE-ProRule" id="PRU00108"/>
    </source>
</evidence>
<feature type="DNA-binding region" description="Homeobox" evidence="5">
    <location>
        <begin position="77"/>
        <end position="136"/>
    </location>
</feature>
<evidence type="ECO:0000256" key="1">
    <source>
        <dbReference type="ARBA" id="ARBA00004123"/>
    </source>
</evidence>
<dbReference type="GO" id="GO:0003677">
    <property type="term" value="F:DNA binding"/>
    <property type="evidence" value="ECO:0007669"/>
    <property type="project" value="UniProtKB-UniRule"/>
</dbReference>
<evidence type="ECO:0000256" key="3">
    <source>
        <dbReference type="ARBA" id="ARBA00023155"/>
    </source>
</evidence>
<evidence type="ECO:0000313" key="8">
    <source>
        <dbReference type="EMBL" id="CAB3990076.1"/>
    </source>
</evidence>
<dbReference type="GO" id="GO:0005634">
    <property type="term" value="C:nucleus"/>
    <property type="evidence" value="ECO:0007669"/>
    <property type="project" value="UniProtKB-SubCell"/>
</dbReference>
<dbReference type="SMART" id="SM00389">
    <property type="entry name" value="HOX"/>
    <property type="match status" value="1"/>
</dbReference>
<reference evidence="8" key="1">
    <citation type="submission" date="2020-04" db="EMBL/GenBank/DDBJ databases">
        <authorList>
            <person name="Alioto T."/>
            <person name="Alioto T."/>
            <person name="Gomez Garrido J."/>
        </authorList>
    </citation>
    <scope>NUCLEOTIDE SEQUENCE</scope>
    <source>
        <strain evidence="8">A484AB</strain>
    </source>
</reference>
<organism evidence="8 9">
    <name type="scientific">Paramuricea clavata</name>
    <name type="common">Red gorgonian</name>
    <name type="synonym">Violescent sea-whip</name>
    <dbReference type="NCBI Taxonomy" id="317549"/>
    <lineage>
        <taxon>Eukaryota</taxon>
        <taxon>Metazoa</taxon>
        <taxon>Cnidaria</taxon>
        <taxon>Anthozoa</taxon>
        <taxon>Octocorallia</taxon>
        <taxon>Malacalcyonacea</taxon>
        <taxon>Plexauridae</taxon>
        <taxon>Paramuricea</taxon>
    </lineage>
</organism>
<evidence type="ECO:0000256" key="2">
    <source>
        <dbReference type="ARBA" id="ARBA00023125"/>
    </source>
</evidence>